<dbReference type="PANTHER" id="PTHR43798:SF33">
    <property type="entry name" value="HYDROLASE, PUTATIVE (AFU_ORTHOLOGUE AFUA_2G14860)-RELATED"/>
    <property type="match status" value="1"/>
</dbReference>
<dbReference type="PRINTS" id="PR00111">
    <property type="entry name" value="ABHYDROLASE"/>
</dbReference>
<dbReference type="InterPro" id="IPR000073">
    <property type="entry name" value="AB_hydrolase_1"/>
</dbReference>
<dbReference type="Proteomes" id="UP000184052">
    <property type="component" value="Unassembled WGS sequence"/>
</dbReference>
<proteinExistence type="predicted"/>
<gene>
    <name evidence="2" type="ORF">SAMN02745751_02211</name>
</gene>
<evidence type="ECO:0000313" key="2">
    <source>
        <dbReference type="EMBL" id="SHJ29229.1"/>
    </source>
</evidence>
<dbReference type="InterPro" id="IPR029058">
    <property type="entry name" value="AB_hydrolase_fold"/>
</dbReference>
<feature type="domain" description="AB hydrolase-1" evidence="1">
    <location>
        <begin position="53"/>
        <end position="154"/>
    </location>
</feature>
<sequence length="281" mass="31603">MKNSVYKSNEGKMAILEYYRNIQENINFDYSEKFVDTSFGKTYLLEAGDEKKPTILLFHGSCSNSAMWYGDMGPLSENFHVVSIDILGEPGNSDENRLDIKSDNHALWIDEIVESLGVDKVILAGNSLGGWMALKYATSFPSKVDKIVLIAPSGLVPARLSFVLKSIFYAMQGERGFRKLGELITGMDELPEEVLKFNMLIANHFKPVVGGLPVFSDEDLSKLIMPVMLIYGENDVTADVRKAAERLENHLLNPNIMIIKNNSHVVYNIVEKIIDFLRMDK</sequence>
<dbReference type="EMBL" id="FQZL01000015">
    <property type="protein sequence ID" value="SHJ29229.1"/>
    <property type="molecule type" value="Genomic_DNA"/>
</dbReference>
<dbReference type="InterPro" id="IPR050266">
    <property type="entry name" value="AB_hydrolase_sf"/>
</dbReference>
<evidence type="ECO:0000313" key="3">
    <source>
        <dbReference type="Proteomes" id="UP000184052"/>
    </source>
</evidence>
<dbReference type="SUPFAM" id="SSF53474">
    <property type="entry name" value="alpha/beta-Hydrolases"/>
    <property type="match status" value="1"/>
</dbReference>
<dbReference type="STRING" id="1121476.SAMN02745751_02211"/>
<reference evidence="2 3" key="1">
    <citation type="submission" date="2016-11" db="EMBL/GenBank/DDBJ databases">
        <authorList>
            <person name="Jaros S."/>
            <person name="Januszkiewicz K."/>
            <person name="Wedrychowicz H."/>
        </authorList>
    </citation>
    <scope>NUCLEOTIDE SEQUENCE [LARGE SCALE GENOMIC DNA]</scope>
    <source>
        <strain evidence="2 3">DSM 17477</strain>
    </source>
</reference>
<dbReference type="GO" id="GO:0016020">
    <property type="term" value="C:membrane"/>
    <property type="evidence" value="ECO:0007669"/>
    <property type="project" value="TreeGrafter"/>
</dbReference>
<protein>
    <submittedName>
        <fullName evidence="2">Pimeloyl-ACP methyl ester carboxylesterase</fullName>
    </submittedName>
</protein>
<dbReference type="OrthoDB" id="5513277at2"/>
<evidence type="ECO:0000259" key="1">
    <source>
        <dbReference type="Pfam" id="PF00561"/>
    </source>
</evidence>
<dbReference type="AlphaFoldDB" id="A0A1M6I480"/>
<accession>A0A1M6I480</accession>
<keyword evidence="3" id="KW-1185">Reference proteome</keyword>
<organism evidence="2 3">
    <name type="scientific">Dethiosulfatibacter aminovorans DSM 17477</name>
    <dbReference type="NCBI Taxonomy" id="1121476"/>
    <lineage>
        <taxon>Bacteria</taxon>
        <taxon>Bacillati</taxon>
        <taxon>Bacillota</taxon>
        <taxon>Tissierellia</taxon>
        <taxon>Dethiosulfatibacter</taxon>
    </lineage>
</organism>
<dbReference type="Gene3D" id="3.40.50.1820">
    <property type="entry name" value="alpha/beta hydrolase"/>
    <property type="match status" value="1"/>
</dbReference>
<dbReference type="Pfam" id="PF00561">
    <property type="entry name" value="Abhydrolase_1"/>
    <property type="match status" value="1"/>
</dbReference>
<name>A0A1M6I480_9FIRM</name>
<dbReference type="RefSeq" id="WP_073049641.1">
    <property type="nucleotide sequence ID" value="NZ_FQZL01000015.1"/>
</dbReference>
<dbReference type="PANTHER" id="PTHR43798">
    <property type="entry name" value="MONOACYLGLYCEROL LIPASE"/>
    <property type="match status" value="1"/>
</dbReference>